<dbReference type="Proteomes" id="UP000655523">
    <property type="component" value="Unassembled WGS sequence"/>
</dbReference>
<dbReference type="Pfam" id="PF10106">
    <property type="entry name" value="DUF2345"/>
    <property type="match status" value="1"/>
</dbReference>
<feature type="region of interest" description="Disordered" evidence="1">
    <location>
        <begin position="787"/>
        <end position="837"/>
    </location>
</feature>
<dbReference type="InterPro" id="IPR028244">
    <property type="entry name" value="T6SS_Rhs_Vgr_dom"/>
</dbReference>
<organism evidence="4 5">
    <name type="scientific">Paraburkholderia elongata</name>
    <dbReference type="NCBI Taxonomy" id="2675747"/>
    <lineage>
        <taxon>Bacteria</taxon>
        <taxon>Pseudomonadati</taxon>
        <taxon>Pseudomonadota</taxon>
        <taxon>Betaproteobacteria</taxon>
        <taxon>Burkholderiales</taxon>
        <taxon>Burkholderiaceae</taxon>
        <taxon>Paraburkholderia</taxon>
    </lineage>
</organism>
<accession>A0A972NGP8</accession>
<dbReference type="InterPro" id="IPR018769">
    <property type="entry name" value="VgrG2_DUF2345"/>
</dbReference>
<evidence type="ECO:0000313" key="5">
    <source>
        <dbReference type="Proteomes" id="UP000655523"/>
    </source>
</evidence>
<evidence type="ECO:0000259" key="2">
    <source>
        <dbReference type="Pfam" id="PF10106"/>
    </source>
</evidence>
<comment type="caution">
    <text evidence="4">The sequence shown here is derived from an EMBL/GenBank/DDBJ whole genome shotgun (WGS) entry which is preliminary data.</text>
</comment>
<dbReference type="EMBL" id="WOEZ01000002">
    <property type="protein sequence ID" value="NPT53096.1"/>
    <property type="molecule type" value="Genomic_DNA"/>
</dbReference>
<evidence type="ECO:0000259" key="3">
    <source>
        <dbReference type="Pfam" id="PF13296"/>
    </source>
</evidence>
<feature type="region of interest" description="Disordered" evidence="1">
    <location>
        <begin position="499"/>
        <end position="525"/>
    </location>
</feature>
<dbReference type="Pfam" id="PF13296">
    <property type="entry name" value="T6SS_Vgr"/>
    <property type="match status" value="1"/>
</dbReference>
<gene>
    <name evidence="4" type="primary">vgrG</name>
    <name evidence="4" type="ORF">GNZ13_00315</name>
</gene>
<dbReference type="InterPro" id="IPR006533">
    <property type="entry name" value="T6SS_Vgr_RhsGE"/>
</dbReference>
<dbReference type="Gene3D" id="2.40.50.230">
    <property type="entry name" value="Gp5 N-terminal domain"/>
    <property type="match status" value="1"/>
</dbReference>
<sequence length="1667" mass="183751">MPQASSAELADIFAFEGERTIGEPTRYQIRFTHPRPDLSRSDYLNKPAAFVIQPPFNPLMTLKPEPERRVQGVITGFSQRSSSRDETTYEVLLESRLALLRNTPRCRFFLEKSFPEIIEQILREHGFDRIHGSFEFNLYRQYGRRAFVMQWQEDDLTFITRLCRRSGIWFVCEQGKHCENVRFGDDFTHYRRDPDLTVPYRQYSGLESSGAESVDSLEMDATTLPTSYKVRTFSTERPVSEPIEAASRITEDRTTYGEAYTWGTPDLSEDEAKAEALLRREAVVAAQAVYRGAGNMLDLAASCILKFSNRKLPDAEYGLVAVRVKCSASRKQPYRVEFTAIPSDRLYRLPLLEHTWPRIEGVITGTIASPGGYKDPYLDAQGSYIVHIHADQDKRKPGLESCPMRLAKPFAGAGQTGFHFGLVEGTIVTVGFLWGCPDLPFISQVLHTAQDTDPINSTYPWGTRNTLRTRSNNTFQLEDRAGREHIKVATEQGKSQLNLGHSVDRDQNERGNGAELRTDGTSVMRGGAGAMMTAYNRPGGGGHQIDMQETAAQLKEMLALAESLAQSAEASKASPADTSAQRAINDSLNELSQPGALVTAPGPVGIVSGDGVQLAADGSIIATAKKGVHVSTLKQLTAAARGVISLFTQAGMKLVASAGAVVMQAQRGPMQLAAQEDMTIETVDGVVHVKSPKEIVLNVGGSYFRMTPDKIEAGTRGGILFRTSSLKMAGPAQMDLGGTAFAPKFVPFTTDCEVWRTNPKFMELTAPAPAPDTPQLEDVASTGALAPSALQSDSAQPERMGNTGPVAPSPLGDFFSRRGPLKINDPDNSPKGNVGRNPIEYPDPVILKQPASCNWKLDDFNKKAILNRETPTYHKYVLDRSAPIADANGGAVECAGNGTTECQFIYDSNNKTLTAKVMIALVPRLLVKRDPATQQPLRDAQNNYVEVKYHSSQNGANSGKTFAQQGLMLIDRSVNEVDSSTYKNQIESTLNQGGYKLILDGCQKGASCGCRVSVKFCADVHVVSPADAATLKANVTIDIFRETKRADSMHWPETDTEIDLSGMPGDVTWQVKAHETGHLFAFPDEYWSDGGFVHKQYVRSDETLNFDLGDENATKNVTWQIESQPNLMGYGCNHAAAAVQPYYLEYIRQWFRDYTNKEWRIKNGESELPAARDLVQRRARWTIRTRARYLFWTMLVPLLNLILGGTQVMANTVETSTARAGQFALSWGGGLQNGPREISFDGERRFYFATGDTEGSETQAGVGAFELDLQNADLAEVKAAGEILCEKDIQKGGPELSDSSATFSVACLDAGELVIKTGSLHLIPQNLQEKLYPITSKFSDKAYAEGKKLVKLDFSTYRIEVKNGVYVVSVKFINSGNGRVSFTTPDQWTGTAVGGRLGVGGIAKVSSNNVLDKSSRAWQFALGRQKLVNLDDFPDGIVNLNPGEVKILQFQTSPNDKGSKGEYEFSGIAFMNIKCEGERWVASTRVIFNPLKTRVTIDHDYPSTPQEREQWEAKHRADMSFQTVKPGETFAEDGLYRAVRQISGASYRSLQVKPFKAGDIATTENVRMPMESANGVEINGPVQWVWEASAPTRTKPFSSDYIEGTEHVCKPGAPCPRNGRWIERTVPDSWAGNYTYRLSSLITRRAGQQMPQVQGDAGKTEWEWVGA</sequence>
<keyword evidence="5" id="KW-1185">Reference proteome</keyword>
<dbReference type="Gene3D" id="2.30.110.50">
    <property type="match status" value="1"/>
</dbReference>
<dbReference type="Gene3D" id="4.10.220.110">
    <property type="match status" value="1"/>
</dbReference>
<dbReference type="SUPFAM" id="SSF69255">
    <property type="entry name" value="gp5 N-terminal domain-like"/>
    <property type="match status" value="1"/>
</dbReference>
<name>A0A972NGP8_9BURK</name>
<feature type="domain" description="DUF2345" evidence="2">
    <location>
        <begin position="586"/>
        <end position="732"/>
    </location>
</feature>
<reference evidence="4 5" key="1">
    <citation type="submission" date="2019-11" db="EMBL/GenBank/DDBJ databases">
        <title>Metabolism of dissolved organic matter in forest soils.</title>
        <authorList>
            <person name="Cyle K.T."/>
            <person name="Wilhelm R.C."/>
            <person name="Martinez C.E."/>
        </authorList>
    </citation>
    <scope>NUCLEOTIDE SEQUENCE [LARGE SCALE GENOMIC DNA]</scope>
    <source>
        <strain evidence="4 5">5N</strain>
    </source>
</reference>
<dbReference type="SUPFAM" id="SSF69279">
    <property type="entry name" value="Phage tail proteins"/>
    <property type="match status" value="2"/>
</dbReference>
<feature type="domain" description="Putative type VI secretion system Rhs element associated Vgr" evidence="3">
    <location>
        <begin position="467"/>
        <end position="568"/>
    </location>
</feature>
<dbReference type="Gene3D" id="3.55.50.10">
    <property type="entry name" value="Baseplate protein-like domains"/>
    <property type="match status" value="1"/>
</dbReference>
<dbReference type="NCBIfam" id="TIGR01646">
    <property type="entry name" value="vgr_GE"/>
    <property type="match status" value="1"/>
</dbReference>
<dbReference type="InterPro" id="IPR037026">
    <property type="entry name" value="Vgr_OB-fold_dom_sf"/>
</dbReference>
<protein>
    <submittedName>
        <fullName evidence="4">Type VI secretion system tip protein VgrG</fullName>
    </submittedName>
</protein>
<proteinExistence type="predicted"/>
<dbReference type="Pfam" id="PF05954">
    <property type="entry name" value="Phage_GPD"/>
    <property type="match status" value="1"/>
</dbReference>
<evidence type="ECO:0000313" key="4">
    <source>
        <dbReference type="EMBL" id="NPT53096.1"/>
    </source>
</evidence>
<evidence type="ECO:0000256" key="1">
    <source>
        <dbReference type="SAM" id="MobiDB-lite"/>
    </source>
</evidence>